<dbReference type="PRINTS" id="PR00757">
    <property type="entry name" value="AMINEOXDASEF"/>
</dbReference>
<dbReference type="Pfam" id="PF01593">
    <property type="entry name" value="Amino_oxidase"/>
    <property type="match status" value="1"/>
</dbReference>
<evidence type="ECO:0000256" key="3">
    <source>
        <dbReference type="ARBA" id="ARBA00023002"/>
    </source>
</evidence>
<accession>A0A2P8HQX7</accession>
<evidence type="ECO:0000313" key="6">
    <source>
        <dbReference type="EMBL" id="PSL48627.1"/>
    </source>
</evidence>
<evidence type="ECO:0000256" key="4">
    <source>
        <dbReference type="PIRSR" id="PIRSR601613-1"/>
    </source>
</evidence>
<dbReference type="InterPro" id="IPR050703">
    <property type="entry name" value="Flavin_MAO"/>
</dbReference>
<organism evidence="6 7">
    <name type="scientific">Saccharothrix carnea</name>
    <dbReference type="NCBI Taxonomy" id="1280637"/>
    <lineage>
        <taxon>Bacteria</taxon>
        <taxon>Bacillati</taxon>
        <taxon>Actinomycetota</taxon>
        <taxon>Actinomycetes</taxon>
        <taxon>Pseudonocardiales</taxon>
        <taxon>Pseudonocardiaceae</taxon>
        <taxon>Saccharothrix</taxon>
    </lineage>
</organism>
<dbReference type="EMBL" id="PYAX01000024">
    <property type="protein sequence ID" value="PSL48627.1"/>
    <property type="molecule type" value="Genomic_DNA"/>
</dbReference>
<dbReference type="PANTHER" id="PTHR43563">
    <property type="entry name" value="AMINE OXIDASE"/>
    <property type="match status" value="1"/>
</dbReference>
<keyword evidence="3" id="KW-0560">Oxidoreductase</keyword>
<dbReference type="PANTHER" id="PTHR43563:SF1">
    <property type="entry name" value="AMINE OXIDASE [FLAVIN-CONTAINING] B"/>
    <property type="match status" value="1"/>
</dbReference>
<evidence type="ECO:0000256" key="2">
    <source>
        <dbReference type="ARBA" id="ARBA00005995"/>
    </source>
</evidence>
<dbReference type="Gene3D" id="3.50.50.60">
    <property type="entry name" value="FAD/NAD(P)-binding domain"/>
    <property type="match status" value="2"/>
</dbReference>
<dbReference type="InterPro" id="IPR002937">
    <property type="entry name" value="Amino_oxidase"/>
</dbReference>
<comment type="similarity">
    <text evidence="2">Belongs to the flavin monoamine oxidase family.</text>
</comment>
<keyword evidence="7" id="KW-1185">Reference proteome</keyword>
<evidence type="ECO:0000259" key="5">
    <source>
        <dbReference type="Pfam" id="PF01593"/>
    </source>
</evidence>
<dbReference type="AlphaFoldDB" id="A0A2P8HQX7"/>
<feature type="binding site" evidence="4">
    <location>
        <begin position="39"/>
        <end position="40"/>
    </location>
    <ligand>
        <name>FAD</name>
        <dbReference type="ChEBI" id="CHEBI:57692"/>
    </ligand>
</feature>
<evidence type="ECO:0000313" key="7">
    <source>
        <dbReference type="Proteomes" id="UP000241118"/>
    </source>
</evidence>
<dbReference type="SUPFAM" id="SSF54373">
    <property type="entry name" value="FAD-linked reductases, C-terminal domain"/>
    <property type="match status" value="1"/>
</dbReference>
<reference evidence="6 7" key="1">
    <citation type="submission" date="2018-03" db="EMBL/GenBank/DDBJ databases">
        <title>Genomic Encyclopedia of Type Strains, Phase III (KMG-III): the genomes of soil and plant-associated and newly described type strains.</title>
        <authorList>
            <person name="Whitman W."/>
        </authorList>
    </citation>
    <scope>NUCLEOTIDE SEQUENCE [LARGE SCALE GENOMIC DNA]</scope>
    <source>
        <strain evidence="6 7">CGMCC 4.7097</strain>
    </source>
</reference>
<feature type="binding site" evidence="4">
    <location>
        <position position="336"/>
    </location>
    <ligand>
        <name>substrate</name>
    </ligand>
</feature>
<dbReference type="RefSeq" id="WP_106620137.1">
    <property type="nucleotide sequence ID" value="NZ_PYAX01000024.1"/>
</dbReference>
<gene>
    <name evidence="6" type="ORF">B0I31_12414</name>
</gene>
<dbReference type="GO" id="GO:0016491">
    <property type="term" value="F:oxidoreductase activity"/>
    <property type="evidence" value="ECO:0007669"/>
    <property type="project" value="UniProtKB-KW"/>
</dbReference>
<feature type="domain" description="Amine oxidase" evidence="5">
    <location>
        <begin position="19"/>
        <end position="430"/>
    </location>
</feature>
<dbReference type="SUPFAM" id="SSF51905">
    <property type="entry name" value="FAD/NAD(P)-binding domain"/>
    <property type="match status" value="1"/>
</dbReference>
<dbReference type="InterPro" id="IPR036188">
    <property type="entry name" value="FAD/NAD-bd_sf"/>
</dbReference>
<feature type="binding site" evidence="4">
    <location>
        <position position="233"/>
    </location>
    <ligand>
        <name>FAD</name>
        <dbReference type="ChEBI" id="CHEBI:57692"/>
    </ligand>
</feature>
<dbReference type="Gene3D" id="3.90.660.10">
    <property type="match status" value="2"/>
</dbReference>
<proteinExistence type="inferred from homology"/>
<sequence length="436" mass="46841">MSQTSDAPTHQAIVIGAGFAGVTAARELSAAGLRPLLLEASDRVGGRARTETFAGKRIELGAAWFSPHQPRVREELERYGIALVPQGVMPEHAVFPTDDGVGPIDPAEAFGHYGQLLTKYFAGSRELFPEPEEPLLGGARLREADALSMRDHLDRLGLSTRDERWLSNITGTYSGGDSARGAYTGLAQWWELPGGTVDGWNTLIGMSPETGMSGLLEAMVGDSDAELRLGTRVTAVDDDGRLVRVTTGGGEVFSAPVVVVAVPTSAWETIRFGNGLPDVHVSAAASKLSVPASAKFWLRAGGDVGAISAHAPEGYPISSLFTYYQLDDGDQLLIGFSQDASFDVRDRDRLAEAVRLFGDIEILDVRAHDWGRDEFTRGGWSFRRPGQLFEHVPAILQPHGRLTFANDGLVEGWVGFVEGAIESGERAARQAVEFAA</sequence>
<comment type="cofactor">
    <cofactor evidence="1">
        <name>FAD</name>
        <dbReference type="ChEBI" id="CHEBI:57692"/>
    </cofactor>
</comment>
<evidence type="ECO:0000256" key="1">
    <source>
        <dbReference type="ARBA" id="ARBA00001974"/>
    </source>
</evidence>
<dbReference type="Proteomes" id="UP000241118">
    <property type="component" value="Unassembled WGS sequence"/>
</dbReference>
<name>A0A2P8HQX7_SACCR</name>
<comment type="caution">
    <text evidence="6">The sequence shown here is derived from an EMBL/GenBank/DDBJ whole genome shotgun (WGS) entry which is preliminary data.</text>
</comment>
<dbReference type="InterPro" id="IPR001613">
    <property type="entry name" value="Flavin_amine_oxidase"/>
</dbReference>
<dbReference type="OrthoDB" id="337830at2"/>
<protein>
    <submittedName>
        <fullName evidence="6">Monoamine oxidase</fullName>
    </submittedName>
</protein>